<sequence length="78" mass="8817">MAIARPTRFYRIDEIFDYARPFHDGRTFACLSVIISDVVVAFPGKDATINQSRNDCLVLNVTGRRCHTQAGKYDPLDP</sequence>
<proteinExistence type="predicted"/>
<name>A0A068WQA3_ECHGR</name>
<reference evidence="3" key="3">
    <citation type="submission" date="2020-10" db="UniProtKB">
        <authorList>
            <consortium name="WormBaseParasite"/>
        </authorList>
    </citation>
    <scope>IDENTIFICATION</scope>
</reference>
<dbReference type="EMBL" id="LK028585">
    <property type="protein sequence ID" value="CDS21987.1"/>
    <property type="molecule type" value="Genomic_DNA"/>
</dbReference>
<reference evidence="1 2" key="1">
    <citation type="journal article" date="2013" name="Nature">
        <title>The genomes of four tapeworm species reveal adaptations to parasitism.</title>
        <authorList>
            <person name="Tsai I.J."/>
            <person name="Zarowiecki M."/>
            <person name="Holroyd N."/>
            <person name="Garciarrubio A."/>
            <person name="Sanchez-Flores A."/>
            <person name="Brooks K.L."/>
            <person name="Tracey A."/>
            <person name="Bobes R.J."/>
            <person name="Fragoso G."/>
            <person name="Sciutto E."/>
            <person name="Aslett M."/>
            <person name="Beasley H."/>
            <person name="Bennett H.M."/>
            <person name="Cai J."/>
            <person name="Camicia F."/>
            <person name="Clark R."/>
            <person name="Cucher M."/>
            <person name="De Silva N."/>
            <person name="Day T.A."/>
            <person name="Deplazes P."/>
            <person name="Estrada K."/>
            <person name="Fernandez C."/>
            <person name="Holland P.W."/>
            <person name="Hou J."/>
            <person name="Hu S."/>
            <person name="Huckvale T."/>
            <person name="Hung S.S."/>
            <person name="Kamenetzky L."/>
            <person name="Keane J.A."/>
            <person name="Kiss F."/>
            <person name="Koziol U."/>
            <person name="Lambert O."/>
            <person name="Liu K."/>
            <person name="Luo X."/>
            <person name="Luo Y."/>
            <person name="Macchiaroli N."/>
            <person name="Nichol S."/>
            <person name="Paps J."/>
            <person name="Parkinson J."/>
            <person name="Pouchkina-Stantcheva N."/>
            <person name="Riddiford N."/>
            <person name="Rosenzvit M."/>
            <person name="Salinas G."/>
            <person name="Wasmuth J.D."/>
            <person name="Zamanian M."/>
            <person name="Zheng Y."/>
            <person name="Cai X."/>
            <person name="Soberon X."/>
            <person name="Olson P.D."/>
            <person name="Laclette J.P."/>
            <person name="Brehm K."/>
            <person name="Berriman M."/>
            <person name="Garciarrubio A."/>
            <person name="Bobes R.J."/>
            <person name="Fragoso G."/>
            <person name="Sanchez-Flores A."/>
            <person name="Estrada K."/>
            <person name="Cevallos M.A."/>
            <person name="Morett E."/>
            <person name="Gonzalez V."/>
            <person name="Portillo T."/>
            <person name="Ochoa-Leyva A."/>
            <person name="Jose M.V."/>
            <person name="Sciutto E."/>
            <person name="Landa A."/>
            <person name="Jimenez L."/>
            <person name="Valdes V."/>
            <person name="Carrero J.C."/>
            <person name="Larralde C."/>
            <person name="Morales-Montor J."/>
            <person name="Limon-Lason J."/>
            <person name="Soberon X."/>
            <person name="Laclette J.P."/>
        </authorList>
    </citation>
    <scope>NUCLEOTIDE SEQUENCE [LARGE SCALE GENOMIC DNA]</scope>
</reference>
<gene>
    <name evidence="1" type="ORF">EgrG_002024300</name>
</gene>
<accession>A0A068WQA3</accession>
<organism evidence="1">
    <name type="scientific">Echinococcus granulosus</name>
    <name type="common">Hydatid tapeworm</name>
    <dbReference type="NCBI Taxonomy" id="6210"/>
    <lineage>
        <taxon>Eukaryota</taxon>
        <taxon>Metazoa</taxon>
        <taxon>Spiralia</taxon>
        <taxon>Lophotrochozoa</taxon>
        <taxon>Platyhelminthes</taxon>
        <taxon>Cestoda</taxon>
        <taxon>Eucestoda</taxon>
        <taxon>Cyclophyllidea</taxon>
        <taxon>Taeniidae</taxon>
        <taxon>Echinococcus</taxon>
        <taxon>Echinococcus granulosus group</taxon>
    </lineage>
</organism>
<protein>
    <submittedName>
        <fullName evidence="3">Transposase</fullName>
    </submittedName>
</protein>
<evidence type="ECO:0000313" key="2">
    <source>
        <dbReference type="Proteomes" id="UP000492820"/>
    </source>
</evidence>
<evidence type="ECO:0000313" key="1">
    <source>
        <dbReference type="EMBL" id="CDS21987.1"/>
    </source>
</evidence>
<dbReference type="Proteomes" id="UP000492820">
    <property type="component" value="Unassembled WGS sequence"/>
</dbReference>
<dbReference type="AlphaFoldDB" id="A0A068WQA3"/>
<evidence type="ECO:0000313" key="3">
    <source>
        <dbReference type="WBParaSite" id="EgrG_002024300"/>
    </source>
</evidence>
<reference evidence="1" key="2">
    <citation type="submission" date="2014-06" db="EMBL/GenBank/DDBJ databases">
        <authorList>
            <person name="Aslett M."/>
        </authorList>
    </citation>
    <scope>NUCLEOTIDE SEQUENCE</scope>
</reference>
<dbReference type="WBParaSite" id="EgrG_002024300">
    <property type="protein sequence ID" value="EgrG_002024300"/>
    <property type="gene ID" value="EgrG_002024300"/>
</dbReference>